<sequence>MENHQVNSRVGKEAYRQQSCGTSDQHVELWMASMNGFNRVGMFLCLPDTSSSTRRKDHDAWIRLRMMMDGMVLAGGSNWFGILDGEVYYSNNHGYKTQ</sequence>
<dbReference type="AlphaFoldDB" id="A0A068S2G5"/>
<evidence type="ECO:0000313" key="2">
    <source>
        <dbReference type="Proteomes" id="UP000027586"/>
    </source>
</evidence>
<dbReference type="Proteomes" id="UP000027586">
    <property type="component" value="Unassembled WGS sequence"/>
</dbReference>
<accession>A0A068S2G5</accession>
<dbReference type="EMBL" id="CBTN010000038">
    <property type="protein sequence ID" value="CDH56543.1"/>
    <property type="molecule type" value="Genomic_DNA"/>
</dbReference>
<evidence type="ECO:0000313" key="1">
    <source>
        <dbReference type="EMBL" id="CDH56543.1"/>
    </source>
</evidence>
<reference evidence="1" key="1">
    <citation type="submission" date="2013-08" db="EMBL/GenBank/DDBJ databases">
        <title>Gene expansion shapes genome architecture in the human pathogen Lichtheimia corymbifera: an evolutionary genomics analysis in the ancient terrestrial Mucorales (Mucoromycotina).</title>
        <authorList>
            <person name="Schwartze V.U."/>
            <person name="Winter S."/>
            <person name="Shelest E."/>
            <person name="Marcet-Houben M."/>
            <person name="Horn F."/>
            <person name="Wehner S."/>
            <person name="Hoffmann K."/>
            <person name="Riege K."/>
            <person name="Sammeth M."/>
            <person name="Nowrousian M."/>
            <person name="Valiante V."/>
            <person name="Linde J."/>
            <person name="Jacobsen I.D."/>
            <person name="Marz M."/>
            <person name="Brakhage A.A."/>
            <person name="Gabaldon T."/>
            <person name="Bocker S."/>
            <person name="Voigt K."/>
        </authorList>
    </citation>
    <scope>NUCLEOTIDE SEQUENCE [LARGE SCALE GENOMIC DNA]</scope>
    <source>
        <strain evidence="1">FSU 9682</strain>
    </source>
</reference>
<keyword evidence="2" id="KW-1185">Reference proteome</keyword>
<dbReference type="VEuPathDB" id="FungiDB:LCOR_07575.1"/>
<comment type="caution">
    <text evidence="1">The sequence shown here is derived from an EMBL/GenBank/DDBJ whole genome shotgun (WGS) entry which is preliminary data.</text>
</comment>
<organism evidence="1 2">
    <name type="scientific">Lichtheimia corymbifera JMRC:FSU:9682</name>
    <dbReference type="NCBI Taxonomy" id="1263082"/>
    <lineage>
        <taxon>Eukaryota</taxon>
        <taxon>Fungi</taxon>
        <taxon>Fungi incertae sedis</taxon>
        <taxon>Mucoromycota</taxon>
        <taxon>Mucoromycotina</taxon>
        <taxon>Mucoromycetes</taxon>
        <taxon>Mucorales</taxon>
        <taxon>Lichtheimiaceae</taxon>
        <taxon>Lichtheimia</taxon>
    </lineage>
</organism>
<name>A0A068S2G5_9FUNG</name>
<protein>
    <submittedName>
        <fullName evidence="1">Uncharacterized protein</fullName>
    </submittedName>
</protein>
<gene>
    <name evidence="1" type="ORF">LCOR_07575.1</name>
</gene>
<proteinExistence type="predicted"/>